<dbReference type="OrthoDB" id="329563at2759"/>
<feature type="repeat" description="TPR" evidence="4">
    <location>
        <begin position="649"/>
        <end position="682"/>
    </location>
</feature>
<dbReference type="GO" id="GO:0051301">
    <property type="term" value="P:cell division"/>
    <property type="evidence" value="ECO:0007669"/>
    <property type="project" value="TreeGrafter"/>
</dbReference>
<feature type="compositionally biased region" description="Polar residues" evidence="5">
    <location>
        <begin position="224"/>
        <end position="239"/>
    </location>
</feature>
<dbReference type="EMBL" id="CAJEWN010000045">
    <property type="protein sequence ID" value="CAD2150090.1"/>
    <property type="molecule type" value="Genomic_DNA"/>
</dbReference>
<gene>
    <name evidence="6" type="ORF">MENT_LOCUS9904</name>
</gene>
<evidence type="ECO:0000256" key="2">
    <source>
        <dbReference type="ARBA" id="ARBA00038210"/>
    </source>
</evidence>
<organism evidence="6 7">
    <name type="scientific">Meloidogyne enterolobii</name>
    <name type="common">Root-knot nematode worm</name>
    <name type="synonym">Meloidogyne mayaguensis</name>
    <dbReference type="NCBI Taxonomy" id="390850"/>
    <lineage>
        <taxon>Eukaryota</taxon>
        <taxon>Metazoa</taxon>
        <taxon>Ecdysozoa</taxon>
        <taxon>Nematoda</taxon>
        <taxon>Chromadorea</taxon>
        <taxon>Rhabditida</taxon>
        <taxon>Tylenchina</taxon>
        <taxon>Tylenchomorpha</taxon>
        <taxon>Tylenchoidea</taxon>
        <taxon>Meloidogynidae</taxon>
        <taxon>Meloidogyninae</taxon>
        <taxon>Meloidogyne</taxon>
    </lineage>
</organism>
<dbReference type="Pfam" id="PF13181">
    <property type="entry name" value="TPR_8"/>
    <property type="match status" value="1"/>
</dbReference>
<evidence type="ECO:0000313" key="7">
    <source>
        <dbReference type="Proteomes" id="UP000580250"/>
    </source>
</evidence>
<dbReference type="GO" id="GO:0005737">
    <property type="term" value="C:cytoplasm"/>
    <property type="evidence" value="ECO:0007669"/>
    <property type="project" value="TreeGrafter"/>
</dbReference>
<dbReference type="Proteomes" id="UP000580250">
    <property type="component" value="Unassembled WGS sequence"/>
</dbReference>
<dbReference type="Pfam" id="PF14559">
    <property type="entry name" value="TPR_19"/>
    <property type="match status" value="1"/>
</dbReference>
<reference evidence="6 7" key="1">
    <citation type="submission" date="2020-08" db="EMBL/GenBank/DDBJ databases">
        <authorList>
            <person name="Koutsovoulos G."/>
            <person name="Danchin GJ E."/>
        </authorList>
    </citation>
    <scope>NUCLEOTIDE SEQUENCE [LARGE SCALE GENOMIC DNA]</scope>
</reference>
<evidence type="ECO:0000313" key="6">
    <source>
        <dbReference type="EMBL" id="CAD2150090.1"/>
    </source>
</evidence>
<proteinExistence type="inferred from homology"/>
<dbReference type="GO" id="GO:0007091">
    <property type="term" value="P:metaphase/anaphase transition of mitotic cell cycle"/>
    <property type="evidence" value="ECO:0007669"/>
    <property type="project" value="TreeGrafter"/>
</dbReference>
<dbReference type="InterPro" id="IPR011990">
    <property type="entry name" value="TPR-like_helical_dom_sf"/>
</dbReference>
<accession>A0A6V7U901</accession>
<dbReference type="PANTHER" id="PTHR12558:SF13">
    <property type="entry name" value="CELL DIVISION CYCLE PROTEIN 27 HOMOLOG"/>
    <property type="match status" value="1"/>
</dbReference>
<feature type="repeat" description="TPR" evidence="4">
    <location>
        <begin position="513"/>
        <end position="546"/>
    </location>
</feature>
<feature type="region of interest" description="Disordered" evidence="5">
    <location>
        <begin position="224"/>
        <end position="248"/>
    </location>
</feature>
<dbReference type="GO" id="GO:0016567">
    <property type="term" value="P:protein ubiquitination"/>
    <property type="evidence" value="ECO:0007669"/>
    <property type="project" value="TreeGrafter"/>
</dbReference>
<evidence type="ECO:0000256" key="3">
    <source>
        <dbReference type="ARBA" id="ARBA00039307"/>
    </source>
</evidence>
<protein>
    <recommendedName>
        <fullName evidence="3">Cell division cycle protein 27 homolog</fullName>
    </recommendedName>
</protein>
<dbReference type="PROSITE" id="PS50005">
    <property type="entry name" value="TPR"/>
    <property type="match status" value="3"/>
</dbReference>
<feature type="compositionally biased region" description="Polar residues" evidence="5">
    <location>
        <begin position="683"/>
        <end position="693"/>
    </location>
</feature>
<comment type="similarity">
    <text evidence="2">Belongs to the APC3/CDC27 family.</text>
</comment>
<dbReference type="Gene3D" id="1.25.40.10">
    <property type="entry name" value="Tetratricopeptide repeat domain"/>
    <property type="match status" value="4"/>
</dbReference>
<dbReference type="SMART" id="SM00028">
    <property type="entry name" value="TPR"/>
    <property type="match status" value="8"/>
</dbReference>
<name>A0A6V7U901_MELEN</name>
<dbReference type="PANTHER" id="PTHR12558">
    <property type="entry name" value="CELL DIVISION CYCLE 16,23,27"/>
    <property type="match status" value="1"/>
</dbReference>
<dbReference type="GO" id="GO:0031145">
    <property type="term" value="P:anaphase-promoting complex-dependent catabolic process"/>
    <property type="evidence" value="ECO:0007669"/>
    <property type="project" value="TreeGrafter"/>
</dbReference>
<evidence type="ECO:0000256" key="5">
    <source>
        <dbReference type="SAM" id="MobiDB-lite"/>
    </source>
</evidence>
<dbReference type="GO" id="GO:0005680">
    <property type="term" value="C:anaphase-promoting complex"/>
    <property type="evidence" value="ECO:0007669"/>
    <property type="project" value="TreeGrafter"/>
</dbReference>
<sequence>MDCGSKFIEDLIENKLEHFYYDDAKLLAEAYHNRADNERSLLVLAHCLTQARGYESAYHLLRTVSNPTAGAALNTAKCRYLFAHCAFMLNRVQEAEQTLRGTSVSDQLQLHPCFTGTVTLPYAHSLLARILCETNRVESARTHWAQAIRLNPLLWSAVRSYCDVGGEKMVELLQPSLDELAEWKSANNIIDDLIESKEQDNIGERGQRLASKIASGRIKNSSASVNSKTLSSAAPSSPIGNPAAAQTAATTIIERRRTRLRAADNRLTAAAAASIALRASENSPLTRSSKLVDSTSPGSGGGLLLIEQQKQQDEKEQLLLQQLKQQTVGKRITRRTANATAIAAVSATSQKLNQDNIQIKFNEKSKGNKIYYELLEWITQLARVQECLSRFRCIEALSLLNKIDPQFLQMPLTLELRARIFFENGEYRRCCQIFDEIRRLYPRRVQGMEIYSTALWQMHDTTKLSALASEMADVARDQPETWCIAGNCFSLEKQHETAIECLERSIRLNHRFDYAYSILGHELIDMNDLVRAEQAFRKAIVYAPNDYRAWYGLGLVHFKEEKIQLARVNLQRAVQINPTNTVLLCQLAVIEQSLHCTDLAMQYLERALKQQPNNVACRFHKARLLFDTGCYEEAKTELEELKVLSPDEAHVFFLLGRVNRKLGNTHLALLNFSMATEIDPRGEQNQSVLTTNKEPYDDEPI</sequence>
<dbReference type="SUPFAM" id="SSF48452">
    <property type="entry name" value="TPR-like"/>
    <property type="match status" value="2"/>
</dbReference>
<dbReference type="AlphaFoldDB" id="A0A6V7U901"/>
<feature type="repeat" description="TPR" evidence="4">
    <location>
        <begin position="547"/>
        <end position="580"/>
    </location>
</feature>
<keyword evidence="1 4" id="KW-0802">TPR repeat</keyword>
<feature type="region of interest" description="Disordered" evidence="5">
    <location>
        <begin position="681"/>
        <end position="701"/>
    </location>
</feature>
<evidence type="ECO:0000256" key="1">
    <source>
        <dbReference type="ARBA" id="ARBA00022803"/>
    </source>
</evidence>
<comment type="caution">
    <text evidence="6">The sequence shown here is derived from an EMBL/GenBank/DDBJ whole genome shotgun (WGS) entry which is preliminary data.</text>
</comment>
<evidence type="ECO:0000256" key="4">
    <source>
        <dbReference type="PROSITE-ProRule" id="PRU00339"/>
    </source>
</evidence>
<dbReference type="InterPro" id="IPR019734">
    <property type="entry name" value="TPR_rpt"/>
</dbReference>
<dbReference type="Pfam" id="PF13432">
    <property type="entry name" value="TPR_16"/>
    <property type="match status" value="1"/>
</dbReference>
<dbReference type="Pfam" id="PF12895">
    <property type="entry name" value="ANAPC3"/>
    <property type="match status" value="1"/>
</dbReference>